<keyword evidence="6" id="KW-0378">Hydrolase</keyword>
<protein>
    <recommendedName>
        <fullName evidence="2">feruloyl esterase</fullName>
        <ecNumber evidence="2">3.1.1.73</ecNumber>
    </recommendedName>
</protein>
<dbReference type="Gene3D" id="3.40.50.1820">
    <property type="entry name" value="alpha/beta hydrolase"/>
    <property type="match status" value="1"/>
</dbReference>
<keyword evidence="8" id="KW-0624">Polysaccharide degradation</keyword>
<feature type="chain" id="PRO_5033006824" description="feruloyl esterase" evidence="10">
    <location>
        <begin position="23"/>
        <end position="342"/>
    </location>
</feature>
<evidence type="ECO:0000313" key="12">
    <source>
        <dbReference type="Proteomes" id="UP000225277"/>
    </source>
</evidence>
<dbReference type="EMBL" id="FJUY01000007">
    <property type="protein sequence ID" value="CZT19231.1"/>
    <property type="molecule type" value="Genomic_DNA"/>
</dbReference>
<dbReference type="GO" id="GO:0005576">
    <property type="term" value="C:extracellular region"/>
    <property type="evidence" value="ECO:0007669"/>
    <property type="project" value="UniProtKB-SubCell"/>
</dbReference>
<proteinExistence type="predicted"/>
<dbReference type="AlphaFoldDB" id="A0A2D3USI2"/>
<comment type="subcellular location">
    <subcellularLocation>
        <location evidence="1">Secreted</location>
    </subcellularLocation>
</comment>
<gene>
    <name evidence="11" type="ORF">RCC_05077</name>
</gene>
<dbReference type="Proteomes" id="UP000225277">
    <property type="component" value="Unassembled WGS sequence"/>
</dbReference>
<feature type="signal peptide" evidence="10">
    <location>
        <begin position="1"/>
        <end position="22"/>
    </location>
</feature>
<dbReference type="EC" id="3.1.1.73" evidence="2"/>
<evidence type="ECO:0000256" key="4">
    <source>
        <dbReference type="ARBA" id="ARBA00022651"/>
    </source>
</evidence>
<keyword evidence="12" id="KW-1185">Reference proteome</keyword>
<evidence type="ECO:0000256" key="3">
    <source>
        <dbReference type="ARBA" id="ARBA00022525"/>
    </source>
</evidence>
<dbReference type="GeneID" id="35600245"/>
<keyword evidence="5 10" id="KW-0732">Signal</keyword>
<evidence type="ECO:0000256" key="6">
    <source>
        <dbReference type="ARBA" id="ARBA00022801"/>
    </source>
</evidence>
<evidence type="ECO:0000256" key="7">
    <source>
        <dbReference type="ARBA" id="ARBA00023277"/>
    </source>
</evidence>
<evidence type="ECO:0000256" key="10">
    <source>
        <dbReference type="SAM" id="SignalP"/>
    </source>
</evidence>
<evidence type="ECO:0000256" key="2">
    <source>
        <dbReference type="ARBA" id="ARBA00013091"/>
    </source>
</evidence>
<dbReference type="GO" id="GO:0045493">
    <property type="term" value="P:xylan catabolic process"/>
    <property type="evidence" value="ECO:0007669"/>
    <property type="project" value="UniProtKB-KW"/>
</dbReference>
<evidence type="ECO:0000256" key="9">
    <source>
        <dbReference type="ARBA" id="ARBA00034075"/>
    </source>
</evidence>
<dbReference type="InterPro" id="IPR029058">
    <property type="entry name" value="AB_hydrolase_fold"/>
</dbReference>
<dbReference type="PANTHER" id="PTHR38050">
    <property type="match status" value="1"/>
</dbReference>
<dbReference type="RefSeq" id="XP_023626121.1">
    <property type="nucleotide sequence ID" value="XM_023770353.1"/>
</dbReference>
<sequence length="342" mass="38033">MFTKQRALLLLGASGLLTSASTVPLQRRDDGCGKPHHSGYNNSTASHTLDSDRTYTIYVPENYDADHKYPLILDYHGAKGDANGQHKNSQYDLSSRGKQYVVVYPNGKVDKDGEDQAWGGAPYTNTTPAEDLQFTQDLVTHIKEQYCIDTNRIYASGKSNGGGFVDTLACSNTGDQFAAFAMAAPALYTDDNSTAYLKLCPKKRAILEVHGAKDKTICYDGTDSSTYDCHTKKIPQIDQWVSWWGQRTCGKNAKPDDAAAHRPVAPENFEATSYSCGEYERIVTHYKGEEMGHCWPVMREPENGDGGRSYCKDRSMQFTDYVLDFFETWDLEKAPKSPKGST</sequence>
<dbReference type="SUPFAM" id="SSF53474">
    <property type="entry name" value="alpha/beta-Hydrolases"/>
    <property type="match status" value="1"/>
</dbReference>
<dbReference type="OrthoDB" id="424610at2759"/>
<dbReference type="PANTHER" id="PTHR38050:SF2">
    <property type="entry name" value="FERULOYL ESTERASE C-RELATED"/>
    <property type="match status" value="1"/>
</dbReference>
<keyword evidence="3" id="KW-0964">Secreted</keyword>
<keyword evidence="7" id="KW-0119">Carbohydrate metabolism</keyword>
<comment type="catalytic activity">
    <reaction evidence="9">
        <text>feruloyl-polysaccharide + H2O = ferulate + polysaccharide.</text>
        <dbReference type="EC" id="3.1.1.73"/>
    </reaction>
</comment>
<dbReference type="GO" id="GO:0030600">
    <property type="term" value="F:feruloyl esterase activity"/>
    <property type="evidence" value="ECO:0007669"/>
    <property type="project" value="UniProtKB-EC"/>
</dbReference>
<reference evidence="11 12" key="1">
    <citation type="submission" date="2016-03" db="EMBL/GenBank/DDBJ databases">
        <authorList>
            <person name="Ploux O."/>
        </authorList>
    </citation>
    <scope>NUCLEOTIDE SEQUENCE [LARGE SCALE GENOMIC DNA]</scope>
    <source>
        <strain evidence="11 12">URUG2</strain>
    </source>
</reference>
<dbReference type="STRING" id="112498.A0A2D3USI2"/>
<keyword evidence="4" id="KW-0858">Xylan degradation</keyword>
<evidence type="ECO:0000256" key="1">
    <source>
        <dbReference type="ARBA" id="ARBA00004613"/>
    </source>
</evidence>
<dbReference type="InterPro" id="IPR000801">
    <property type="entry name" value="Esterase-like"/>
</dbReference>
<dbReference type="Pfam" id="PF00756">
    <property type="entry name" value="Esterase"/>
    <property type="match status" value="1"/>
</dbReference>
<dbReference type="InterPro" id="IPR043595">
    <property type="entry name" value="FaeB/C/D"/>
</dbReference>
<accession>A0A2D3USI2</accession>
<name>A0A2D3USI2_9PEZI</name>
<evidence type="ECO:0000256" key="5">
    <source>
        <dbReference type="ARBA" id="ARBA00022729"/>
    </source>
</evidence>
<organism evidence="11 12">
    <name type="scientific">Ramularia collo-cygni</name>
    <dbReference type="NCBI Taxonomy" id="112498"/>
    <lineage>
        <taxon>Eukaryota</taxon>
        <taxon>Fungi</taxon>
        <taxon>Dikarya</taxon>
        <taxon>Ascomycota</taxon>
        <taxon>Pezizomycotina</taxon>
        <taxon>Dothideomycetes</taxon>
        <taxon>Dothideomycetidae</taxon>
        <taxon>Mycosphaerellales</taxon>
        <taxon>Mycosphaerellaceae</taxon>
        <taxon>Ramularia</taxon>
    </lineage>
</organism>
<evidence type="ECO:0000256" key="8">
    <source>
        <dbReference type="ARBA" id="ARBA00023326"/>
    </source>
</evidence>
<evidence type="ECO:0000313" key="11">
    <source>
        <dbReference type="EMBL" id="CZT19231.1"/>
    </source>
</evidence>